<dbReference type="SUPFAM" id="SSF51905">
    <property type="entry name" value="FAD/NAD(P)-binding domain"/>
    <property type="match status" value="2"/>
</dbReference>
<organism evidence="8 9">
    <name type="scientific">Longibacter salinarum</name>
    <dbReference type="NCBI Taxonomy" id="1850348"/>
    <lineage>
        <taxon>Bacteria</taxon>
        <taxon>Pseudomonadati</taxon>
        <taxon>Rhodothermota</taxon>
        <taxon>Rhodothermia</taxon>
        <taxon>Rhodothermales</taxon>
        <taxon>Salisaetaceae</taxon>
        <taxon>Longibacter</taxon>
    </lineage>
</organism>
<name>A0A2A8CYK6_9BACT</name>
<dbReference type="GO" id="GO:0048038">
    <property type="term" value="F:quinone binding"/>
    <property type="evidence" value="ECO:0007669"/>
    <property type="project" value="UniProtKB-KW"/>
</dbReference>
<evidence type="ECO:0000256" key="3">
    <source>
        <dbReference type="ARBA" id="ARBA00022719"/>
    </source>
</evidence>
<dbReference type="OrthoDB" id="9805710at2"/>
<dbReference type="InterPro" id="IPR015904">
    <property type="entry name" value="Sulphide_quinone_reductase"/>
</dbReference>
<comment type="cofactor">
    <cofactor evidence="1">
        <name>FAD</name>
        <dbReference type="ChEBI" id="CHEBI:57692"/>
    </cofactor>
</comment>
<feature type="domain" description="FAD/NAD(P)-binding" evidence="7">
    <location>
        <begin position="5"/>
        <end position="120"/>
    </location>
</feature>
<dbReference type="GO" id="GO:0070224">
    <property type="term" value="F:sulfide:quinone oxidoreductase activity"/>
    <property type="evidence" value="ECO:0007669"/>
    <property type="project" value="TreeGrafter"/>
</dbReference>
<dbReference type="GO" id="GO:0071949">
    <property type="term" value="F:FAD binding"/>
    <property type="evidence" value="ECO:0007669"/>
    <property type="project" value="TreeGrafter"/>
</dbReference>
<dbReference type="AlphaFoldDB" id="A0A2A8CYK6"/>
<keyword evidence="3" id="KW-0874">Quinone</keyword>
<evidence type="ECO:0000256" key="6">
    <source>
        <dbReference type="ARBA" id="ARBA00023002"/>
    </source>
</evidence>
<dbReference type="Gene3D" id="3.50.50.60">
    <property type="entry name" value="FAD/NAD(P)-binding domain"/>
    <property type="match status" value="2"/>
</dbReference>
<dbReference type="PANTHER" id="PTHR10632:SF2">
    <property type="entry name" value="SULFIDE:QUINONE OXIDOREDUCTASE, MITOCHONDRIAL"/>
    <property type="match status" value="1"/>
</dbReference>
<accession>A0A2A8CYK6</accession>
<dbReference type="GO" id="GO:0070221">
    <property type="term" value="P:sulfide oxidation, using sulfide:quinone oxidoreductase"/>
    <property type="evidence" value="ECO:0007669"/>
    <property type="project" value="TreeGrafter"/>
</dbReference>
<evidence type="ECO:0000259" key="7">
    <source>
        <dbReference type="Pfam" id="PF07992"/>
    </source>
</evidence>
<keyword evidence="4" id="KW-0274">FAD</keyword>
<sequence>MKDHYRVLVVGGGTGGLMVASQLMQHEDDLDIAIIEPSDKHYYQPLWTLIGGGVFPKEESERDEADFIPDGAEWIQDAVTELHPDENRVTLKGGESVGYDFLVMAAGIKLDWDAIPGVTEALHQPGNGVVSNYLYDTCEKTWEAIEAFPQGGTAIFTEPTTGVKCGGAPQKIMYLADDAFRRNGVRDGSRIAFMKAKGKLFSSPKYERTLYDVVKRKDIELNLMTELIELRADQNEAVFKNLETGEEHTEHYDMIHVVPPMIAPDFISQSPLADNEGWVDVDPGTLRHNRYENVFGLGDNSNLPTSKTGAAIRKQAPVVVDHLLAALQNRKPLNGRYTGYTSCPLVTGYGKLVLAEFDYDKNPMESFPFDQSQERYSMYALKAYGLPRMYWNGMLRGRM</sequence>
<evidence type="ECO:0000313" key="8">
    <source>
        <dbReference type="EMBL" id="PEN13802.1"/>
    </source>
</evidence>
<comment type="caution">
    <text evidence="8">The sequence shown here is derived from an EMBL/GenBank/DDBJ whole genome shotgun (WGS) entry which is preliminary data.</text>
</comment>
<keyword evidence="9" id="KW-1185">Reference proteome</keyword>
<evidence type="ECO:0000256" key="5">
    <source>
        <dbReference type="ARBA" id="ARBA00022946"/>
    </source>
</evidence>
<reference evidence="8 9" key="1">
    <citation type="submission" date="2017-10" db="EMBL/GenBank/DDBJ databases">
        <title>Draft genome of Longibacter Salinarum.</title>
        <authorList>
            <person name="Goh K.M."/>
            <person name="Shamsir M.S."/>
            <person name="Lim S.W."/>
        </authorList>
    </citation>
    <scope>NUCLEOTIDE SEQUENCE [LARGE SCALE GENOMIC DNA]</scope>
    <source>
        <strain evidence="8 9">KCTC 52045</strain>
    </source>
</reference>
<gene>
    <name evidence="8" type="ORF">CRI94_06960</name>
</gene>
<dbReference type="Pfam" id="PF07992">
    <property type="entry name" value="Pyr_redox_2"/>
    <property type="match status" value="1"/>
</dbReference>
<keyword evidence="2" id="KW-0285">Flavoprotein</keyword>
<dbReference type="FunFam" id="3.50.50.60:FF:000034">
    <property type="entry name" value="sulfide:quinone oxidoreductase, mitochondrial"/>
    <property type="match status" value="1"/>
</dbReference>
<dbReference type="InterPro" id="IPR036188">
    <property type="entry name" value="FAD/NAD-bd_sf"/>
</dbReference>
<protein>
    <submittedName>
        <fullName evidence="8">Pyridine nucleotide-disulfide oxidoreductase</fullName>
    </submittedName>
</protein>
<dbReference type="InterPro" id="IPR023753">
    <property type="entry name" value="FAD/NAD-binding_dom"/>
</dbReference>
<dbReference type="PANTHER" id="PTHR10632">
    <property type="entry name" value="SULFIDE:QUINONE OXIDOREDUCTASE"/>
    <property type="match status" value="1"/>
</dbReference>
<evidence type="ECO:0000256" key="1">
    <source>
        <dbReference type="ARBA" id="ARBA00001974"/>
    </source>
</evidence>
<evidence type="ECO:0000256" key="4">
    <source>
        <dbReference type="ARBA" id="ARBA00022827"/>
    </source>
</evidence>
<keyword evidence="5" id="KW-0809">Transit peptide</keyword>
<dbReference type="Proteomes" id="UP000220102">
    <property type="component" value="Unassembled WGS sequence"/>
</dbReference>
<evidence type="ECO:0000256" key="2">
    <source>
        <dbReference type="ARBA" id="ARBA00022630"/>
    </source>
</evidence>
<keyword evidence="6" id="KW-0560">Oxidoreductase</keyword>
<evidence type="ECO:0000313" key="9">
    <source>
        <dbReference type="Proteomes" id="UP000220102"/>
    </source>
</evidence>
<dbReference type="RefSeq" id="WP_098074965.1">
    <property type="nucleotide sequence ID" value="NZ_PDEQ01000003.1"/>
</dbReference>
<proteinExistence type="predicted"/>
<dbReference type="EMBL" id="PDEQ01000003">
    <property type="protein sequence ID" value="PEN13802.1"/>
    <property type="molecule type" value="Genomic_DNA"/>
</dbReference>